<name>A0A6A4SDV8_SCOMX</name>
<organism evidence="1 2">
    <name type="scientific">Scophthalmus maximus</name>
    <name type="common">Turbot</name>
    <name type="synonym">Psetta maxima</name>
    <dbReference type="NCBI Taxonomy" id="52904"/>
    <lineage>
        <taxon>Eukaryota</taxon>
        <taxon>Metazoa</taxon>
        <taxon>Chordata</taxon>
        <taxon>Craniata</taxon>
        <taxon>Vertebrata</taxon>
        <taxon>Euteleostomi</taxon>
        <taxon>Actinopterygii</taxon>
        <taxon>Neopterygii</taxon>
        <taxon>Teleostei</taxon>
        <taxon>Neoteleostei</taxon>
        <taxon>Acanthomorphata</taxon>
        <taxon>Carangaria</taxon>
        <taxon>Pleuronectiformes</taxon>
        <taxon>Pleuronectoidei</taxon>
        <taxon>Scophthalmidae</taxon>
        <taxon>Scophthalmus</taxon>
    </lineage>
</organism>
<protein>
    <submittedName>
        <fullName evidence="1">Uncharacterized protein</fullName>
    </submittedName>
</protein>
<dbReference type="Proteomes" id="UP000438429">
    <property type="component" value="Unassembled WGS sequence"/>
</dbReference>
<dbReference type="EMBL" id="VEVO01000015">
    <property type="protein sequence ID" value="KAF0030675.1"/>
    <property type="molecule type" value="Genomic_DNA"/>
</dbReference>
<evidence type="ECO:0000313" key="2">
    <source>
        <dbReference type="Proteomes" id="UP000438429"/>
    </source>
</evidence>
<sequence length="93" mass="9972">MQLQRLQRVQDGQQQVVFNEGSVTAAGSGMAHMKTKGCLRVESGGGTLDGFGRHIGPPDEETLTSVSSLHRTIWDAIHNGRIASLISAEEIEA</sequence>
<comment type="caution">
    <text evidence="1">The sequence shown here is derived from an EMBL/GenBank/DDBJ whole genome shotgun (WGS) entry which is preliminary data.</text>
</comment>
<proteinExistence type="predicted"/>
<dbReference type="AlphaFoldDB" id="A0A6A4SDV8"/>
<evidence type="ECO:0000313" key="1">
    <source>
        <dbReference type="EMBL" id="KAF0030675.1"/>
    </source>
</evidence>
<gene>
    <name evidence="1" type="ORF">F2P81_017406</name>
</gene>
<reference evidence="1 2" key="1">
    <citation type="submission" date="2019-06" db="EMBL/GenBank/DDBJ databases">
        <title>Draft genomes of female and male turbot (Scophthalmus maximus).</title>
        <authorList>
            <person name="Xu H."/>
            <person name="Xu X.-W."/>
            <person name="Shao C."/>
            <person name="Chen S."/>
        </authorList>
    </citation>
    <scope>NUCLEOTIDE SEQUENCE [LARGE SCALE GENOMIC DNA]</scope>
    <source>
        <strain evidence="1">Ysfricsl-2016a</strain>
        <tissue evidence="1">Blood</tissue>
    </source>
</reference>
<accession>A0A6A4SDV8</accession>